<dbReference type="InterPro" id="IPR036047">
    <property type="entry name" value="F-box-like_dom_sf"/>
</dbReference>
<reference evidence="4" key="2">
    <citation type="submission" date="2023-06" db="EMBL/GenBank/DDBJ databases">
        <title>Genome assembly of Pristionchus species.</title>
        <authorList>
            <person name="Yoshida K."/>
            <person name="Sommer R.J."/>
        </authorList>
    </citation>
    <scope>NUCLEOTIDE SEQUENCE</scope>
    <source>
        <strain evidence="4 5">RS5460</strain>
    </source>
</reference>
<dbReference type="AlphaFoldDB" id="A0AAN5I9N4"/>
<dbReference type="PROSITE" id="PS50181">
    <property type="entry name" value="FBOX"/>
    <property type="match status" value="1"/>
</dbReference>
<organism evidence="4 5">
    <name type="scientific">Pristionchus mayeri</name>
    <dbReference type="NCBI Taxonomy" id="1317129"/>
    <lineage>
        <taxon>Eukaryota</taxon>
        <taxon>Metazoa</taxon>
        <taxon>Ecdysozoa</taxon>
        <taxon>Nematoda</taxon>
        <taxon>Chromadorea</taxon>
        <taxon>Rhabditida</taxon>
        <taxon>Rhabditina</taxon>
        <taxon>Diplogasteromorpha</taxon>
        <taxon>Diplogasteroidea</taxon>
        <taxon>Neodiplogasteridae</taxon>
        <taxon>Pristionchus</taxon>
    </lineage>
</organism>
<reference evidence="5" key="1">
    <citation type="submission" date="2022-10" db="EMBL/GenBank/DDBJ databases">
        <title>Genome assembly of Pristionchus species.</title>
        <authorList>
            <person name="Yoshida K."/>
            <person name="Sommer R.J."/>
        </authorList>
    </citation>
    <scope>NUCLEOTIDE SEQUENCE [LARGE SCALE GENOMIC DNA]</scope>
    <source>
        <strain evidence="5">RS5460</strain>
    </source>
</reference>
<dbReference type="Proteomes" id="UP001328107">
    <property type="component" value="Unassembled WGS sequence"/>
</dbReference>
<comment type="caution">
    <text evidence="4">The sequence shown here is derived from an EMBL/GenBank/DDBJ whole genome shotgun (WGS) entry which is preliminary data.</text>
</comment>
<evidence type="ECO:0000259" key="2">
    <source>
        <dbReference type="PROSITE" id="PS50181"/>
    </source>
</evidence>
<proteinExistence type="predicted"/>
<protein>
    <recommendedName>
        <fullName evidence="2">F-box domain-containing protein</fullName>
    </recommendedName>
</protein>
<gene>
    <name evidence="3" type="ORF">PMAYCL1PPCAC_25335</name>
    <name evidence="4" type="ORF">PMAYCL1PPCAC_25336</name>
</gene>
<dbReference type="InterPro" id="IPR001810">
    <property type="entry name" value="F-box_dom"/>
</dbReference>
<evidence type="ECO:0000313" key="3">
    <source>
        <dbReference type="EMBL" id="GMR55140.1"/>
    </source>
</evidence>
<keyword evidence="5" id="KW-1185">Reference proteome</keyword>
<feature type="non-terminal residue" evidence="4">
    <location>
        <position position="98"/>
    </location>
</feature>
<name>A0AAN5I9N4_9BILA</name>
<evidence type="ECO:0000313" key="4">
    <source>
        <dbReference type="EMBL" id="GMR55141.1"/>
    </source>
</evidence>
<dbReference type="EMBL" id="BTRK01000005">
    <property type="protein sequence ID" value="GMR55140.1"/>
    <property type="molecule type" value="Genomic_DNA"/>
</dbReference>
<dbReference type="EMBL" id="BTRK01000005">
    <property type="protein sequence ID" value="GMR55141.1"/>
    <property type="molecule type" value="Genomic_DNA"/>
</dbReference>
<evidence type="ECO:0000256" key="1">
    <source>
        <dbReference type="SAM" id="MobiDB-lite"/>
    </source>
</evidence>
<dbReference type="SUPFAM" id="SSF81383">
    <property type="entry name" value="F-box domain"/>
    <property type="match status" value="1"/>
</dbReference>
<feature type="domain" description="F-box" evidence="2">
    <location>
        <begin position="20"/>
        <end position="52"/>
    </location>
</feature>
<feature type="non-terminal residue" evidence="4">
    <location>
        <position position="1"/>
    </location>
</feature>
<feature type="region of interest" description="Disordered" evidence="1">
    <location>
        <begin position="1"/>
        <end position="20"/>
    </location>
</feature>
<sequence length="98" mass="11041">SMESNPKRRREGSDESSGIQDCLSILPNDCIFDVFNRLDQNDLDEMSKVSKRNCSIAAAARSRALSTPNARLLMQQRHNVVTITLFHPTSICVLRFVC</sequence>
<dbReference type="Pfam" id="PF00646">
    <property type="entry name" value="F-box"/>
    <property type="match status" value="1"/>
</dbReference>
<accession>A0AAN5I9N4</accession>
<evidence type="ECO:0000313" key="5">
    <source>
        <dbReference type="Proteomes" id="UP001328107"/>
    </source>
</evidence>